<dbReference type="AlphaFoldDB" id="A0A6I8MGT8"/>
<evidence type="ECO:0000256" key="12">
    <source>
        <dbReference type="ARBA" id="ARBA00022989"/>
    </source>
</evidence>
<feature type="transmembrane region" description="Helical" evidence="19">
    <location>
        <begin position="150"/>
        <end position="173"/>
    </location>
</feature>
<evidence type="ECO:0000256" key="9">
    <source>
        <dbReference type="ARBA" id="ARBA00022679"/>
    </source>
</evidence>
<keyword evidence="12 19" id="KW-1133">Transmembrane helix</keyword>
<dbReference type="UniPathway" id="UPA00148">
    <property type="reaction ID" value="UER00238"/>
</dbReference>
<evidence type="ECO:0000256" key="11">
    <source>
        <dbReference type="ARBA" id="ARBA00022842"/>
    </source>
</evidence>
<keyword evidence="10 19" id="KW-0812">Transmembrane</keyword>
<reference evidence="20 21" key="1">
    <citation type="submission" date="2019-11" db="EMBL/GenBank/DDBJ databases">
        <authorList>
            <person name="Brisse S."/>
        </authorList>
    </citation>
    <scope>NUCLEOTIDE SEQUENCE [LARGE SCALE GENOMIC DNA]</scope>
    <source>
        <strain evidence="20">FRC0190</strain>
    </source>
</reference>
<feature type="transmembrane region" description="Helical" evidence="19">
    <location>
        <begin position="71"/>
        <end position="89"/>
    </location>
</feature>
<dbReference type="HAMAP" id="MF_00719">
    <property type="entry name" value="CobS"/>
    <property type="match status" value="1"/>
</dbReference>
<dbReference type="InterPro" id="IPR003805">
    <property type="entry name" value="CobS"/>
</dbReference>
<evidence type="ECO:0000256" key="18">
    <source>
        <dbReference type="ARBA" id="ARBA00049504"/>
    </source>
</evidence>
<dbReference type="Proteomes" id="UP000423525">
    <property type="component" value="Chromosome"/>
</dbReference>
<keyword evidence="13 19" id="KW-0472">Membrane</keyword>
<dbReference type="Pfam" id="PF02654">
    <property type="entry name" value="CobS"/>
    <property type="match status" value="1"/>
</dbReference>
<evidence type="ECO:0000256" key="19">
    <source>
        <dbReference type="HAMAP-Rule" id="MF_00719"/>
    </source>
</evidence>
<keyword evidence="7 19" id="KW-1003">Cell membrane</keyword>
<comment type="catalytic activity">
    <reaction evidence="18 19">
        <text>alpha-ribazole 5'-phosphate + adenosylcob(III)inamide-GDP = adenosylcob(III)alamin 5'-phosphate + GMP + H(+)</text>
        <dbReference type="Rhea" id="RHEA:23560"/>
        <dbReference type="ChEBI" id="CHEBI:15378"/>
        <dbReference type="ChEBI" id="CHEBI:57918"/>
        <dbReference type="ChEBI" id="CHEBI:58115"/>
        <dbReference type="ChEBI" id="CHEBI:60487"/>
        <dbReference type="ChEBI" id="CHEBI:60493"/>
        <dbReference type="EC" id="2.7.8.26"/>
    </reaction>
</comment>
<comment type="pathway">
    <text evidence="3 19">Cofactor biosynthesis; adenosylcobalamin biosynthesis; adenosylcobalamin from cob(II)yrinate a,c-diamide: step 7/7.</text>
</comment>
<feature type="transmembrane region" description="Helical" evidence="19">
    <location>
        <begin position="194"/>
        <end position="211"/>
    </location>
</feature>
<evidence type="ECO:0000313" key="21">
    <source>
        <dbReference type="Proteomes" id="UP000423525"/>
    </source>
</evidence>
<comment type="subcellular location">
    <subcellularLocation>
        <location evidence="2 19">Cell membrane</location>
        <topology evidence="2 19">Multi-pass membrane protein</topology>
    </subcellularLocation>
</comment>
<evidence type="ECO:0000256" key="6">
    <source>
        <dbReference type="ARBA" id="ARBA00015850"/>
    </source>
</evidence>
<feature type="transmembrane region" description="Helical" evidence="19">
    <location>
        <begin position="122"/>
        <end position="144"/>
    </location>
</feature>
<dbReference type="PANTHER" id="PTHR34148:SF1">
    <property type="entry name" value="ADENOSYLCOBINAMIDE-GDP RIBAZOLETRANSFERASE"/>
    <property type="match status" value="1"/>
</dbReference>
<evidence type="ECO:0000256" key="7">
    <source>
        <dbReference type="ARBA" id="ARBA00022475"/>
    </source>
</evidence>
<dbReference type="NCBIfam" id="NF001282">
    <property type="entry name" value="PRK00235.2-4"/>
    <property type="match status" value="1"/>
</dbReference>
<dbReference type="GO" id="GO:0051073">
    <property type="term" value="F:adenosylcobinamide-GDP ribazoletransferase activity"/>
    <property type="evidence" value="ECO:0007669"/>
    <property type="project" value="UniProtKB-UniRule"/>
</dbReference>
<name>A0A6I8MGT8_9CORY</name>
<dbReference type="GO" id="GO:0005886">
    <property type="term" value="C:plasma membrane"/>
    <property type="evidence" value="ECO:0007669"/>
    <property type="project" value="UniProtKB-SubCell"/>
</dbReference>
<evidence type="ECO:0000256" key="5">
    <source>
        <dbReference type="ARBA" id="ARBA00013200"/>
    </source>
</evidence>
<accession>A0A6I8MGT8</accession>
<evidence type="ECO:0000256" key="16">
    <source>
        <dbReference type="ARBA" id="ARBA00032853"/>
    </source>
</evidence>
<evidence type="ECO:0000256" key="14">
    <source>
        <dbReference type="ARBA" id="ARBA00025228"/>
    </source>
</evidence>
<dbReference type="GO" id="GO:0009236">
    <property type="term" value="P:cobalamin biosynthetic process"/>
    <property type="evidence" value="ECO:0007669"/>
    <property type="project" value="UniProtKB-UniRule"/>
</dbReference>
<evidence type="ECO:0000256" key="3">
    <source>
        <dbReference type="ARBA" id="ARBA00004663"/>
    </source>
</evidence>
<keyword evidence="8 19" id="KW-0169">Cobalamin biosynthesis</keyword>
<evidence type="ECO:0000256" key="1">
    <source>
        <dbReference type="ARBA" id="ARBA00001946"/>
    </source>
</evidence>
<comment type="catalytic activity">
    <reaction evidence="17 19">
        <text>alpha-ribazole + adenosylcob(III)inamide-GDP = adenosylcob(III)alamin + GMP + H(+)</text>
        <dbReference type="Rhea" id="RHEA:16049"/>
        <dbReference type="ChEBI" id="CHEBI:10329"/>
        <dbReference type="ChEBI" id="CHEBI:15378"/>
        <dbReference type="ChEBI" id="CHEBI:18408"/>
        <dbReference type="ChEBI" id="CHEBI:58115"/>
        <dbReference type="ChEBI" id="CHEBI:60487"/>
        <dbReference type="EC" id="2.7.8.26"/>
    </reaction>
</comment>
<dbReference type="PANTHER" id="PTHR34148">
    <property type="entry name" value="ADENOSYLCOBINAMIDE-GDP RIBAZOLETRANSFERASE"/>
    <property type="match status" value="1"/>
</dbReference>
<feature type="transmembrane region" description="Helical" evidence="19">
    <location>
        <begin position="46"/>
        <end position="65"/>
    </location>
</feature>
<comment type="cofactor">
    <cofactor evidence="1 19">
        <name>Mg(2+)</name>
        <dbReference type="ChEBI" id="CHEBI:18420"/>
    </cofactor>
</comment>
<dbReference type="EMBL" id="LR738855">
    <property type="protein sequence ID" value="VZH85715.1"/>
    <property type="molecule type" value="Genomic_DNA"/>
</dbReference>
<evidence type="ECO:0000313" key="20">
    <source>
        <dbReference type="EMBL" id="VZH85715.1"/>
    </source>
</evidence>
<feature type="transmembrane region" description="Helical" evidence="19">
    <location>
        <begin position="254"/>
        <end position="273"/>
    </location>
</feature>
<organism evidence="20 21">
    <name type="scientific">Corynebacterium rouxii</name>
    <dbReference type="NCBI Taxonomy" id="2719119"/>
    <lineage>
        <taxon>Bacteria</taxon>
        <taxon>Bacillati</taxon>
        <taxon>Actinomycetota</taxon>
        <taxon>Actinomycetes</taxon>
        <taxon>Mycobacteriales</taxon>
        <taxon>Corynebacteriaceae</taxon>
        <taxon>Corynebacterium</taxon>
    </lineage>
</organism>
<evidence type="ECO:0000256" key="4">
    <source>
        <dbReference type="ARBA" id="ARBA00010561"/>
    </source>
</evidence>
<feature type="transmembrane region" description="Helical" evidence="19">
    <location>
        <begin position="217"/>
        <end position="234"/>
    </location>
</feature>
<proteinExistence type="inferred from homology"/>
<evidence type="ECO:0000256" key="15">
    <source>
        <dbReference type="ARBA" id="ARBA00032605"/>
    </source>
</evidence>
<dbReference type="GO" id="GO:0008818">
    <property type="term" value="F:cobalamin 5'-phosphate synthase activity"/>
    <property type="evidence" value="ECO:0007669"/>
    <property type="project" value="UniProtKB-UniRule"/>
</dbReference>
<evidence type="ECO:0000256" key="10">
    <source>
        <dbReference type="ARBA" id="ARBA00022692"/>
    </source>
</evidence>
<keyword evidence="11 19" id="KW-0460">Magnesium</keyword>
<evidence type="ECO:0000256" key="13">
    <source>
        <dbReference type="ARBA" id="ARBA00023136"/>
    </source>
</evidence>
<evidence type="ECO:0000256" key="17">
    <source>
        <dbReference type="ARBA" id="ARBA00048623"/>
    </source>
</evidence>
<gene>
    <name evidence="19" type="primary">cobS</name>
    <name evidence="20" type="ORF">FRC0190_01659</name>
</gene>
<evidence type="ECO:0000256" key="8">
    <source>
        <dbReference type="ARBA" id="ARBA00022573"/>
    </source>
</evidence>
<comment type="function">
    <text evidence="14 19">Joins adenosylcobinamide-GDP and alpha-ribazole to generate adenosylcobalamin (Ado-cobalamin). Also synthesizes adenosylcobalamin 5'-phosphate from adenosylcobinamide-GDP and alpha-ribazole 5'-phosphate.</text>
</comment>
<dbReference type="EC" id="2.7.8.26" evidence="5 19"/>
<dbReference type="RefSeq" id="WP_155873501.1">
    <property type="nucleotide sequence ID" value="NZ_CP168248.1"/>
</dbReference>
<comment type="similarity">
    <text evidence="4 19">Belongs to the CobS family.</text>
</comment>
<evidence type="ECO:0000256" key="2">
    <source>
        <dbReference type="ARBA" id="ARBA00004651"/>
    </source>
</evidence>
<dbReference type="KEGG" id="crf:FRC0190_01659"/>
<sequence length="274" mass="28784">MSGKASFVDGEHGPAIIEGPLTALNWLTILPVPSATAFDRVTGGRVMASVPFIGIVLGIVGGAIAFTATSLGVASIVAATVIVCFWELFTRFMHLDGLADVSDALGSYAPPARAREIIADPATGLIGMGACLISILIHISSFTALLDARLWWMVMITPMIGRFCAIFGAHSCLSPMNPTGFGAMLIGTVKTRTIIAWLSVLLVICIGVPLTMDRSELITITITGLLCSVTLTLVEIRHIHRRFEGMNGDTTGFIMHSATALCALVFAVGVGIVA</sequence>
<keyword evidence="9 19" id="KW-0808">Transferase</keyword>
<protein>
    <recommendedName>
        <fullName evidence="6 19">Adenosylcobinamide-GDP ribazoletransferase</fullName>
        <ecNumber evidence="5 19">2.7.8.26</ecNumber>
    </recommendedName>
    <alternativeName>
        <fullName evidence="16 19">Cobalamin synthase</fullName>
    </alternativeName>
    <alternativeName>
        <fullName evidence="15 19">Cobalamin-5'-phosphate synthase</fullName>
    </alternativeName>
</protein>